<dbReference type="HOGENOM" id="CLU_3392846_0_0_1"/>
<proteinExistence type="predicted"/>
<dbReference type="AlphaFoldDB" id="T1L4Q3"/>
<organism evidence="1 2">
    <name type="scientific">Tetranychus urticae</name>
    <name type="common">Two-spotted spider mite</name>
    <dbReference type="NCBI Taxonomy" id="32264"/>
    <lineage>
        <taxon>Eukaryota</taxon>
        <taxon>Metazoa</taxon>
        <taxon>Ecdysozoa</taxon>
        <taxon>Arthropoda</taxon>
        <taxon>Chelicerata</taxon>
        <taxon>Arachnida</taxon>
        <taxon>Acari</taxon>
        <taxon>Acariformes</taxon>
        <taxon>Trombidiformes</taxon>
        <taxon>Prostigmata</taxon>
        <taxon>Eleutherengona</taxon>
        <taxon>Raphignathae</taxon>
        <taxon>Tetranychoidea</taxon>
        <taxon>Tetranychidae</taxon>
        <taxon>Tetranychus</taxon>
    </lineage>
</organism>
<keyword evidence="2" id="KW-1185">Reference proteome</keyword>
<protein>
    <submittedName>
        <fullName evidence="1">Uncharacterized protein</fullName>
    </submittedName>
</protein>
<dbReference type="Proteomes" id="UP000015104">
    <property type="component" value="Unassembled WGS sequence"/>
</dbReference>
<evidence type="ECO:0000313" key="2">
    <source>
        <dbReference type="Proteomes" id="UP000015104"/>
    </source>
</evidence>
<name>T1L4Q3_TETUR</name>
<dbReference type="EnsemblMetazoa" id="tetur40g00050.1">
    <property type="protein sequence ID" value="tetur40g00050.1"/>
    <property type="gene ID" value="tetur40g00050"/>
</dbReference>
<accession>T1L4Q3</accession>
<reference evidence="2" key="1">
    <citation type="submission" date="2011-08" db="EMBL/GenBank/DDBJ databases">
        <authorList>
            <person name="Rombauts S."/>
        </authorList>
    </citation>
    <scope>NUCLEOTIDE SEQUENCE</scope>
    <source>
        <strain evidence="2">London</strain>
    </source>
</reference>
<reference evidence="1" key="2">
    <citation type="submission" date="2015-06" db="UniProtKB">
        <authorList>
            <consortium name="EnsemblMetazoa"/>
        </authorList>
    </citation>
    <scope>IDENTIFICATION</scope>
</reference>
<dbReference type="EMBL" id="CAEY01001160">
    <property type="status" value="NOT_ANNOTATED_CDS"/>
    <property type="molecule type" value="Genomic_DNA"/>
</dbReference>
<evidence type="ECO:0000313" key="1">
    <source>
        <dbReference type="EnsemblMetazoa" id="tetur40g00050.1"/>
    </source>
</evidence>
<sequence>MNKIKVYQMETDILMDKLIHYETEQRLNILVV</sequence>